<reference evidence="1 2" key="1">
    <citation type="submission" date="2022-08" db="EMBL/GenBank/DDBJ databases">
        <title>Tractidigestivibacter montrealensis type strain KD21.</title>
        <authorList>
            <person name="Diop K."/>
            <person name="Richard C."/>
            <person name="Routy B."/>
        </authorList>
    </citation>
    <scope>NUCLEOTIDE SEQUENCE [LARGE SCALE GENOMIC DNA]</scope>
    <source>
        <strain evidence="1 2">KD21</strain>
    </source>
</reference>
<organism evidence="1 2">
    <name type="scientific">Tractidigestivibacter montrealensis</name>
    <dbReference type="NCBI Taxonomy" id="2972466"/>
    <lineage>
        <taxon>Bacteria</taxon>
        <taxon>Bacillati</taxon>
        <taxon>Actinomycetota</taxon>
        <taxon>Coriobacteriia</taxon>
        <taxon>Coriobacteriales</taxon>
        <taxon>Atopobiaceae</taxon>
        <taxon>Tractidigestivibacter</taxon>
    </lineage>
</organism>
<accession>A0ABT1Z797</accession>
<dbReference type="RefSeq" id="WP_258498759.1">
    <property type="nucleotide sequence ID" value="NZ_JANSKA010000002.1"/>
</dbReference>
<sequence length="232" mass="25930">MAGTVRVASPELTYLLMAQSRGIQELAVIGCYLCGGFSISDEGRGYTGPRDPLATPENLSAFLDLMPGAYGLNKARRALRYVVPNTASPIETLLALTSSLPPMLGGRTMPQVAANQRIVVPERLQNLMATDELFGDLYYASVKGDIEYDSYDFHTGRYRLDHTSTRRNVIEAAGIKVVSATWGQIKTFGLYQDFWWLVENNFGIRHKTFNKKQLLAQEALYCMLTNPQFQLF</sequence>
<protein>
    <submittedName>
        <fullName evidence="1">Uncharacterized protein</fullName>
    </submittedName>
</protein>
<dbReference type="EMBL" id="JANSKA010000002">
    <property type="protein sequence ID" value="MCR9036081.1"/>
    <property type="molecule type" value="Genomic_DNA"/>
</dbReference>
<gene>
    <name evidence="1" type="ORF">NVS32_03845</name>
</gene>
<comment type="caution">
    <text evidence="1">The sequence shown here is derived from an EMBL/GenBank/DDBJ whole genome shotgun (WGS) entry which is preliminary data.</text>
</comment>
<proteinExistence type="predicted"/>
<evidence type="ECO:0000313" key="1">
    <source>
        <dbReference type="EMBL" id="MCR9036081.1"/>
    </source>
</evidence>
<evidence type="ECO:0000313" key="2">
    <source>
        <dbReference type="Proteomes" id="UP001204320"/>
    </source>
</evidence>
<keyword evidence="2" id="KW-1185">Reference proteome</keyword>
<dbReference type="Proteomes" id="UP001204320">
    <property type="component" value="Unassembled WGS sequence"/>
</dbReference>
<name>A0ABT1Z797_9ACTN</name>